<keyword evidence="1" id="KW-0732">Signal</keyword>
<dbReference type="Proteomes" id="UP000306700">
    <property type="component" value="Unassembled WGS sequence"/>
</dbReference>
<reference evidence="6 9" key="2">
    <citation type="submission" date="2016-12" db="EMBL/GenBank/DDBJ databases">
        <title>Real-Time Genomic Investigation Underlying the Public Health Response to a Shiga Toxin-Producing Escherichia Coli O26:H11 Outbreak in a Nursery.</title>
        <authorList>
            <person name="Ferdous M."/>
            <person name="Moran-Gilad J."/>
            <person name="Rossen J.W."/>
            <person name="Gdalevich M."/>
        </authorList>
    </citation>
    <scope>NUCLEOTIDE SEQUENCE [LARGE SCALE GENOMIC DNA]</scope>
    <source>
        <strain evidence="6 9">STEC 514-2</strain>
    </source>
</reference>
<reference evidence="2 11" key="4">
    <citation type="submission" date="2020-02" db="EMBL/GenBank/DDBJ databases">
        <authorList>
            <consortium name="PulseNet: The National Subtyping Network for Foodborne Disease Surveillance"/>
            <person name="Tarr C.L."/>
            <person name="Trees E."/>
            <person name="Katz L.S."/>
            <person name="Carleton-Romer H.A."/>
            <person name="Stroika S."/>
            <person name="Kucerova Z."/>
            <person name="Roache K.F."/>
            <person name="Sabol A.L."/>
            <person name="Besser J."/>
            <person name="Gerner-Smidt P."/>
        </authorList>
    </citation>
    <scope>NUCLEOTIDE SEQUENCE [LARGE SCALE GENOMIC DNA]</scope>
    <source>
        <strain evidence="2 11">PNUSAE005278</strain>
    </source>
</reference>
<gene>
    <name evidence="5" type="ORF">BMT50_06905</name>
    <name evidence="2" type="ORF">BTB68_005125</name>
    <name evidence="3" type="ORF">BTB68_005155</name>
    <name evidence="6" type="ORF">BTQ06_05680</name>
    <name evidence="7" type="ORF">C9160_07500</name>
    <name evidence="4" type="ORF">JNA68_18370</name>
</gene>
<accession>A0A085PBG6</accession>
<evidence type="ECO:0000313" key="4">
    <source>
        <dbReference type="EMBL" id="MBL6205143.1"/>
    </source>
</evidence>
<reference evidence="4" key="5">
    <citation type="submission" date="2021-01" db="EMBL/GenBank/DDBJ databases">
        <title>Genomes of Escherichia coli STEC strains from raw meat-based diets for companion animals.</title>
        <authorList>
            <person name="Stevens M.J.A."/>
            <person name="Stephan R."/>
        </authorList>
    </citation>
    <scope>NUCLEOTIDE SEQUENCE</scope>
    <source>
        <strain evidence="4">ATC7-7</strain>
    </source>
</reference>
<evidence type="ECO:0000313" key="11">
    <source>
        <dbReference type="Proteomes" id="UP000524010"/>
    </source>
</evidence>
<dbReference type="Proteomes" id="UP000218543">
    <property type="component" value="Unassembled WGS sequence"/>
</dbReference>
<dbReference type="Proteomes" id="UP000524010">
    <property type="component" value="Unassembled WGS sequence"/>
</dbReference>
<dbReference type="InterPro" id="IPR023346">
    <property type="entry name" value="Lysozyme-like_dom_sf"/>
</dbReference>
<evidence type="ECO:0000313" key="6">
    <source>
        <dbReference type="EMBL" id="PAU25354.1"/>
    </source>
</evidence>
<proteinExistence type="predicted"/>
<dbReference type="EMBL" id="RRNI01000006">
    <property type="protein sequence ID" value="TJH23139.1"/>
    <property type="molecule type" value="Genomic_DNA"/>
</dbReference>
<dbReference type="RefSeq" id="WP_000090672.1">
    <property type="nucleotide sequence ID" value="NZ_AP024130.1"/>
</dbReference>
<dbReference type="Gene3D" id="1.10.530.10">
    <property type="match status" value="1"/>
</dbReference>
<dbReference type="AlphaFoldDB" id="A0A085PBG6"/>
<reference evidence="5 8" key="1">
    <citation type="submission" date="2016-11" db="EMBL/GenBank/DDBJ databases">
        <title>Draft genome sequences of five Shigatoxin-producing Escherichia coli isolates harboring the new recently described Subtilase cytotoxin allelic variant subAB2-3.</title>
        <authorList>
            <person name="Tasara T."/>
            <person name="Fierz L."/>
            <person name="Klumpp J."/>
            <person name="Schmidt H."/>
            <person name="Stephan R."/>
        </authorList>
    </citation>
    <scope>NUCLEOTIDE SEQUENCE [LARGE SCALE GENOMIC DNA]</scope>
    <source>
        <strain evidence="5 8">453</strain>
    </source>
</reference>
<dbReference type="EMBL" id="MPGR01000001">
    <property type="protein sequence ID" value="OKB72520.1"/>
    <property type="molecule type" value="Genomic_DNA"/>
</dbReference>
<dbReference type="PROSITE" id="PS51257">
    <property type="entry name" value="PROKAR_LIPOPROTEIN"/>
    <property type="match status" value="1"/>
</dbReference>
<comment type="caution">
    <text evidence="2">The sequence shown here is derived from an EMBL/GenBank/DDBJ whole genome shotgun (WGS) entry which is preliminary data.</text>
</comment>
<dbReference type="EMBL" id="AASRHK010000129">
    <property type="protein sequence ID" value="EFF8957056.1"/>
    <property type="molecule type" value="Genomic_DNA"/>
</dbReference>
<protein>
    <submittedName>
        <fullName evidence="2 5">Transglycosylase</fullName>
    </submittedName>
    <submittedName>
        <fullName evidence="4">Transglycosylase SLT domain-containing protein</fullName>
    </submittedName>
</protein>
<dbReference type="EMBL" id="JAETYU010000024">
    <property type="protein sequence ID" value="MBL6205143.1"/>
    <property type="molecule type" value="Genomic_DNA"/>
</dbReference>
<evidence type="ECO:0000313" key="9">
    <source>
        <dbReference type="Proteomes" id="UP000218543"/>
    </source>
</evidence>
<dbReference type="EMBL" id="MRVZ01000014">
    <property type="protein sequence ID" value="PAU25354.1"/>
    <property type="molecule type" value="Genomic_DNA"/>
</dbReference>
<organism evidence="2 11">
    <name type="scientific">Escherichia coli</name>
    <dbReference type="NCBI Taxonomy" id="562"/>
    <lineage>
        <taxon>Bacteria</taxon>
        <taxon>Pseudomonadati</taxon>
        <taxon>Pseudomonadota</taxon>
        <taxon>Gammaproteobacteria</taxon>
        <taxon>Enterobacterales</taxon>
        <taxon>Enterobacteriaceae</taxon>
        <taxon>Escherichia</taxon>
    </lineage>
</organism>
<dbReference type="Proteomes" id="UP000655659">
    <property type="component" value="Unassembled WGS sequence"/>
</dbReference>
<feature type="signal peptide" evidence="1">
    <location>
        <begin position="1"/>
        <end position="21"/>
    </location>
</feature>
<feature type="chain" id="PRO_5014503167" evidence="1">
    <location>
        <begin position="22"/>
        <end position="226"/>
    </location>
</feature>
<evidence type="ECO:0000256" key="1">
    <source>
        <dbReference type="SAM" id="SignalP"/>
    </source>
</evidence>
<reference evidence="7 10" key="3">
    <citation type="submission" date="2018-12" db="EMBL/GenBank/DDBJ databases">
        <title>Food and Water Safety Consortium.</title>
        <authorList>
            <person name="Tyson S."/>
            <person name="Peterson C.-L."/>
            <person name="Olson A."/>
            <person name="Tyler S."/>
            <person name="Cabral J."/>
            <person name="Lynch T."/>
            <person name="Knox N."/>
            <person name="Van Domselaar G."/>
            <person name="Graham M."/>
        </authorList>
    </citation>
    <scope>NUCLEOTIDE SEQUENCE [LARGE SCALE GENOMIC DNA]</scope>
    <source>
        <strain evidence="7 10">FWSEC0384</strain>
    </source>
</reference>
<dbReference type="EMBL" id="AASRHK010000125">
    <property type="protein sequence ID" value="EFF8957030.1"/>
    <property type="molecule type" value="Genomic_DNA"/>
</dbReference>
<dbReference type="Proteomes" id="UP000186595">
    <property type="component" value="Unassembled WGS sequence"/>
</dbReference>
<sequence>MARGGILTVLLMVACSGVCRAAVQNVPDGYVRVARAHGIPAELLYAVSLTETSMSPEAMSGVLKQRRRDFRQPDVARPWPWTINVAGKGYRYATRLEAWQALQVFLKHYPAKRIDVGIAQVNLGWNGHRFPSTWAAFDPYTSLNTAAVILQECRRRHPVSWLQVAGCYHHPAGGAPAARYTAVVRRHLARLHRDNFLNPSDVHVAATAMLTPSPRYIWTEPQEEQK</sequence>
<evidence type="ECO:0000313" key="7">
    <source>
        <dbReference type="EMBL" id="TJH23139.1"/>
    </source>
</evidence>
<dbReference type="SUPFAM" id="SSF53955">
    <property type="entry name" value="Lysozyme-like"/>
    <property type="match status" value="1"/>
</dbReference>
<evidence type="ECO:0000313" key="2">
    <source>
        <dbReference type="EMBL" id="EFF8957030.1"/>
    </source>
</evidence>
<evidence type="ECO:0000313" key="5">
    <source>
        <dbReference type="EMBL" id="OKB72520.1"/>
    </source>
</evidence>
<evidence type="ECO:0000313" key="8">
    <source>
        <dbReference type="Proteomes" id="UP000186595"/>
    </source>
</evidence>
<evidence type="ECO:0000313" key="10">
    <source>
        <dbReference type="Proteomes" id="UP000306700"/>
    </source>
</evidence>
<name>A0A085PBG6_ECOLX</name>
<evidence type="ECO:0000313" key="3">
    <source>
        <dbReference type="EMBL" id="EFF8957056.1"/>
    </source>
</evidence>